<organism evidence="6 7">
    <name type="scientific">Dioscorea zingiberensis</name>
    <dbReference type="NCBI Taxonomy" id="325984"/>
    <lineage>
        <taxon>Eukaryota</taxon>
        <taxon>Viridiplantae</taxon>
        <taxon>Streptophyta</taxon>
        <taxon>Embryophyta</taxon>
        <taxon>Tracheophyta</taxon>
        <taxon>Spermatophyta</taxon>
        <taxon>Magnoliopsida</taxon>
        <taxon>Liliopsida</taxon>
        <taxon>Dioscoreales</taxon>
        <taxon>Dioscoreaceae</taxon>
        <taxon>Dioscorea</taxon>
    </lineage>
</organism>
<comment type="similarity">
    <text evidence="3">Belongs to the iron/ascorbate-dependent oxidoreductase family.</text>
</comment>
<feature type="compositionally biased region" description="Low complexity" evidence="4">
    <location>
        <begin position="159"/>
        <end position="168"/>
    </location>
</feature>
<name>A0A9D5H410_9LILI</name>
<reference evidence="6" key="2">
    <citation type="journal article" date="2022" name="Hortic Res">
        <title>The genome of Dioscorea zingiberensis sheds light on the biosynthesis, origin and evolution of the medicinally important diosgenin saponins.</title>
        <authorList>
            <person name="Li Y."/>
            <person name="Tan C."/>
            <person name="Li Z."/>
            <person name="Guo J."/>
            <person name="Li S."/>
            <person name="Chen X."/>
            <person name="Wang C."/>
            <person name="Dai X."/>
            <person name="Yang H."/>
            <person name="Song W."/>
            <person name="Hou L."/>
            <person name="Xu J."/>
            <person name="Tong Z."/>
            <person name="Xu A."/>
            <person name="Yuan X."/>
            <person name="Wang W."/>
            <person name="Yang Q."/>
            <person name="Chen L."/>
            <person name="Sun Z."/>
            <person name="Wang K."/>
            <person name="Pan B."/>
            <person name="Chen J."/>
            <person name="Bao Y."/>
            <person name="Liu F."/>
            <person name="Qi X."/>
            <person name="Gang D.R."/>
            <person name="Wen J."/>
            <person name="Li J."/>
        </authorList>
    </citation>
    <scope>NUCLEOTIDE SEQUENCE</scope>
    <source>
        <strain evidence="6">Dzin_1.0</strain>
    </source>
</reference>
<comment type="caution">
    <text evidence="6">The sequence shown here is derived from an EMBL/GenBank/DDBJ whole genome shotgun (WGS) entry which is preliminary data.</text>
</comment>
<protein>
    <recommendedName>
        <fullName evidence="5">Fe2OG dioxygenase domain-containing protein</fullName>
    </recommendedName>
</protein>
<dbReference type="SUPFAM" id="SSF51197">
    <property type="entry name" value="Clavaminate synthase-like"/>
    <property type="match status" value="1"/>
</dbReference>
<dbReference type="AlphaFoldDB" id="A0A9D5H410"/>
<evidence type="ECO:0000256" key="1">
    <source>
        <dbReference type="ARBA" id="ARBA00022723"/>
    </source>
</evidence>
<evidence type="ECO:0000259" key="5">
    <source>
        <dbReference type="PROSITE" id="PS51471"/>
    </source>
</evidence>
<gene>
    <name evidence="6" type="ORF">J5N97_030202</name>
</gene>
<evidence type="ECO:0000256" key="4">
    <source>
        <dbReference type="SAM" id="MobiDB-lite"/>
    </source>
</evidence>
<feature type="compositionally biased region" description="Basic and acidic residues" evidence="4">
    <location>
        <begin position="82"/>
        <end position="91"/>
    </location>
</feature>
<feature type="compositionally biased region" description="Polar residues" evidence="4">
    <location>
        <begin position="93"/>
        <end position="106"/>
    </location>
</feature>
<accession>A0A9D5H410</accession>
<dbReference type="PANTHER" id="PTHR47991">
    <property type="entry name" value="OXOGLUTARATE/IRON-DEPENDENT DIOXYGENASE"/>
    <property type="match status" value="1"/>
</dbReference>
<dbReference type="Pfam" id="PF03171">
    <property type="entry name" value="2OG-FeII_Oxy"/>
    <property type="match status" value="1"/>
</dbReference>
<feature type="domain" description="Fe2OG dioxygenase" evidence="5">
    <location>
        <begin position="319"/>
        <end position="419"/>
    </location>
</feature>
<dbReference type="OrthoDB" id="288590at2759"/>
<keyword evidence="1 3" id="KW-0479">Metal-binding</keyword>
<dbReference type="InterPro" id="IPR044861">
    <property type="entry name" value="IPNS-like_FE2OG_OXY"/>
</dbReference>
<feature type="region of interest" description="Disordered" evidence="4">
    <location>
        <begin position="60"/>
        <end position="113"/>
    </location>
</feature>
<feature type="region of interest" description="Disordered" evidence="4">
    <location>
        <begin position="148"/>
        <end position="181"/>
    </location>
</feature>
<feature type="compositionally biased region" description="Basic and acidic residues" evidence="4">
    <location>
        <begin position="63"/>
        <end position="72"/>
    </location>
</feature>
<dbReference type="Proteomes" id="UP001085076">
    <property type="component" value="Miscellaneous, Linkage group lg10"/>
</dbReference>
<dbReference type="EMBL" id="JAGGNH010000010">
    <property type="protein sequence ID" value="KAJ0962374.1"/>
    <property type="molecule type" value="Genomic_DNA"/>
</dbReference>
<keyword evidence="3" id="KW-0560">Oxidoreductase</keyword>
<dbReference type="InterPro" id="IPR027443">
    <property type="entry name" value="IPNS-like_sf"/>
</dbReference>
<dbReference type="InterPro" id="IPR050295">
    <property type="entry name" value="Plant_2OG-oxidoreductases"/>
</dbReference>
<dbReference type="GO" id="GO:0016491">
    <property type="term" value="F:oxidoreductase activity"/>
    <property type="evidence" value="ECO:0007669"/>
    <property type="project" value="UniProtKB-KW"/>
</dbReference>
<evidence type="ECO:0000313" key="7">
    <source>
        <dbReference type="Proteomes" id="UP001085076"/>
    </source>
</evidence>
<sequence length="451" mass="50103">MVDQLMRHRVLDIYVQCLDVRHDMTLPETLQSDSDDMELEGRQAPRDIVELDGMEEIMGYANDRPDRPKERSIQPASDTLGLDERPGKAVRDSVNQENTSDNSSNSGKDDEEMLADIPFINQNSDTDNEKEEARDKLKRFVQLRRVISQDANDGDDNAPNDGDANAPGETNANEPHEANAGPSIEIGKEEQKMHQIPTHGMRQGQHIIMPMLFSQRQKMEGKALKGKEKTEGTQGSLKVIKGACIDGVILGREAPHQASFITVTELNVYDLGAICNGLWHVLNEFATKSREMLDYVLKTMAKSLELNEDSFISLFGGRSVLDVRFNNYPSCSRPDLVNGIKPHSDSSALTIILPNKDVEGLQVLKDDIWVKVTTNPHALILNMGDLMEIMSNGIFKSLVYRVVTNMNKARIYVAFFYTPDGEAEIGPIDGLSSTVTGRERDGDVGSSVVSR</sequence>
<evidence type="ECO:0000256" key="3">
    <source>
        <dbReference type="RuleBase" id="RU003682"/>
    </source>
</evidence>
<evidence type="ECO:0000256" key="2">
    <source>
        <dbReference type="ARBA" id="ARBA00023004"/>
    </source>
</evidence>
<dbReference type="InterPro" id="IPR005123">
    <property type="entry name" value="Oxoglu/Fe-dep_dioxygenase_dom"/>
</dbReference>
<reference evidence="6" key="1">
    <citation type="submission" date="2021-03" db="EMBL/GenBank/DDBJ databases">
        <authorList>
            <person name="Li Z."/>
            <person name="Yang C."/>
        </authorList>
    </citation>
    <scope>NUCLEOTIDE SEQUENCE</scope>
    <source>
        <strain evidence="6">Dzin_1.0</strain>
        <tissue evidence="6">Leaf</tissue>
    </source>
</reference>
<dbReference type="Gene3D" id="2.60.120.330">
    <property type="entry name" value="B-lactam Antibiotic, Isopenicillin N Synthase, Chain"/>
    <property type="match status" value="1"/>
</dbReference>
<evidence type="ECO:0000313" key="6">
    <source>
        <dbReference type="EMBL" id="KAJ0962374.1"/>
    </source>
</evidence>
<proteinExistence type="inferred from homology"/>
<dbReference type="GO" id="GO:0046872">
    <property type="term" value="F:metal ion binding"/>
    <property type="evidence" value="ECO:0007669"/>
    <property type="project" value="UniProtKB-KW"/>
</dbReference>
<keyword evidence="7" id="KW-1185">Reference proteome</keyword>
<keyword evidence="2 3" id="KW-0408">Iron</keyword>
<dbReference type="PROSITE" id="PS51471">
    <property type="entry name" value="FE2OG_OXY"/>
    <property type="match status" value="1"/>
</dbReference>